<evidence type="ECO:0000259" key="1">
    <source>
        <dbReference type="Pfam" id="PF00903"/>
    </source>
</evidence>
<organism evidence="2 3">
    <name type="scientific">Aeribacillus pallidus</name>
    <dbReference type="NCBI Taxonomy" id="33936"/>
    <lineage>
        <taxon>Bacteria</taxon>
        <taxon>Bacillati</taxon>
        <taxon>Bacillota</taxon>
        <taxon>Bacilli</taxon>
        <taxon>Bacillales</taxon>
        <taxon>Bacillaceae</taxon>
        <taxon>Aeribacillus</taxon>
    </lineage>
</organism>
<dbReference type="InterPro" id="IPR028973">
    <property type="entry name" value="PhnB-like"/>
</dbReference>
<sequence length="130" mass="15056">MKKIIPHIYLHNCKEALQYYQQVFGGELKNVETSDGKEMFKGHEGKYIHAELHINESCVLYFADVFSPVTKGNNIWLTLDLESEDEINSIFTTLAKDGQVKMELQDTFWNSKYGVVIDKFGVVWELNYAK</sequence>
<evidence type="ECO:0000313" key="2">
    <source>
        <dbReference type="EMBL" id="KZN97223.1"/>
    </source>
</evidence>
<comment type="caution">
    <text evidence="2">The sequence shown here is derived from an EMBL/GenBank/DDBJ whole genome shotgun (WGS) entry which is preliminary data.</text>
</comment>
<dbReference type="Proteomes" id="UP000076476">
    <property type="component" value="Unassembled WGS sequence"/>
</dbReference>
<dbReference type="Pfam" id="PF00903">
    <property type="entry name" value="Glyoxalase"/>
    <property type="match status" value="1"/>
</dbReference>
<protein>
    <submittedName>
        <fullName evidence="2">Glyoxalase</fullName>
    </submittedName>
</protein>
<dbReference type="OrthoDB" id="9795306at2"/>
<dbReference type="SUPFAM" id="SSF54593">
    <property type="entry name" value="Glyoxalase/Bleomycin resistance protein/Dihydroxybiphenyl dioxygenase"/>
    <property type="match status" value="1"/>
</dbReference>
<dbReference type="PANTHER" id="PTHR33990">
    <property type="entry name" value="PROTEIN YJDN-RELATED"/>
    <property type="match status" value="1"/>
</dbReference>
<dbReference type="GeneID" id="301127251"/>
<dbReference type="CDD" id="cd06588">
    <property type="entry name" value="PhnB_like"/>
    <property type="match status" value="1"/>
</dbReference>
<dbReference type="PANTHER" id="PTHR33990:SF1">
    <property type="entry name" value="PROTEIN YJDN"/>
    <property type="match status" value="1"/>
</dbReference>
<dbReference type="STRING" id="33936.AZI98_05285"/>
<dbReference type="Gene3D" id="3.10.180.10">
    <property type="entry name" value="2,3-Dihydroxybiphenyl 1,2-Dioxygenase, domain 1"/>
    <property type="match status" value="1"/>
</dbReference>
<dbReference type="RefSeq" id="WP_063387239.1">
    <property type="nucleotide sequence ID" value="NZ_LWBR01000013.1"/>
</dbReference>
<accession>A0A165YLV6</accession>
<dbReference type="InterPro" id="IPR004360">
    <property type="entry name" value="Glyas_Fos-R_dOase_dom"/>
</dbReference>
<feature type="domain" description="Glyoxalase/fosfomycin resistance/dioxygenase" evidence="1">
    <location>
        <begin position="12"/>
        <end position="126"/>
    </location>
</feature>
<dbReference type="PROSITE" id="PS50890">
    <property type="entry name" value="PUA"/>
    <property type="match status" value="1"/>
</dbReference>
<dbReference type="AlphaFoldDB" id="A0A165YLV6"/>
<dbReference type="EMBL" id="LWBR01000013">
    <property type="protein sequence ID" value="KZN97223.1"/>
    <property type="molecule type" value="Genomic_DNA"/>
</dbReference>
<keyword evidence="3" id="KW-1185">Reference proteome</keyword>
<reference evidence="2 3" key="1">
    <citation type="submission" date="2016-04" db="EMBL/GenBank/DDBJ databases">
        <title>Draft genome sequence of Aeribacillus pallidus 8m3 from petroleum reservoir.</title>
        <authorList>
            <person name="Poltaraus A.B."/>
            <person name="Nazina T.N."/>
            <person name="Tourova T.P."/>
            <person name="Malakho S.M."/>
            <person name="Korshunova A.V."/>
            <person name="Sokolova D.S."/>
        </authorList>
    </citation>
    <scope>NUCLEOTIDE SEQUENCE [LARGE SCALE GENOMIC DNA]</scope>
    <source>
        <strain evidence="2 3">8m3</strain>
    </source>
</reference>
<name>A0A165YLV6_9BACI</name>
<proteinExistence type="predicted"/>
<evidence type="ECO:0000313" key="3">
    <source>
        <dbReference type="Proteomes" id="UP000076476"/>
    </source>
</evidence>
<gene>
    <name evidence="2" type="ORF">AZI98_05285</name>
</gene>
<dbReference type="InterPro" id="IPR029068">
    <property type="entry name" value="Glyas_Bleomycin-R_OHBP_Dase"/>
</dbReference>